<protein>
    <submittedName>
        <fullName evidence="5">Class I SAM-dependent methyltransferase</fullName>
    </submittedName>
</protein>
<dbReference type="Proteomes" id="UP000832041">
    <property type="component" value="Chromosome"/>
</dbReference>
<keyword evidence="3" id="KW-0949">S-adenosyl-L-methionine</keyword>
<dbReference type="EMBL" id="CP051627">
    <property type="protein sequence ID" value="UPT20819.1"/>
    <property type="molecule type" value="Genomic_DNA"/>
</dbReference>
<organism evidence="5 6">
    <name type="scientific">Thermobifida alba</name>
    <name type="common">Thermomonospora alba</name>
    <dbReference type="NCBI Taxonomy" id="53522"/>
    <lineage>
        <taxon>Bacteria</taxon>
        <taxon>Bacillati</taxon>
        <taxon>Actinomycetota</taxon>
        <taxon>Actinomycetes</taxon>
        <taxon>Streptosporangiales</taxon>
        <taxon>Nocardiopsidaceae</taxon>
        <taxon>Thermobifida</taxon>
    </lineage>
</organism>
<dbReference type="Pfam" id="PF13649">
    <property type="entry name" value="Methyltransf_25"/>
    <property type="match status" value="1"/>
</dbReference>
<evidence type="ECO:0000313" key="6">
    <source>
        <dbReference type="Proteomes" id="UP000832041"/>
    </source>
</evidence>
<feature type="domain" description="Methyltransferase" evidence="4">
    <location>
        <begin position="43"/>
        <end position="133"/>
    </location>
</feature>
<keyword evidence="1 5" id="KW-0489">Methyltransferase</keyword>
<evidence type="ECO:0000313" key="5">
    <source>
        <dbReference type="EMBL" id="UPT20819.1"/>
    </source>
</evidence>
<dbReference type="Gene3D" id="2.20.130.10">
    <property type="entry name" value="CAC2371-like domains"/>
    <property type="match status" value="1"/>
</dbReference>
<dbReference type="PANTHER" id="PTHR43464">
    <property type="entry name" value="METHYLTRANSFERASE"/>
    <property type="match status" value="1"/>
</dbReference>
<accession>A0ABY4L019</accession>
<evidence type="ECO:0000256" key="3">
    <source>
        <dbReference type="ARBA" id="ARBA00022691"/>
    </source>
</evidence>
<dbReference type="GO" id="GO:0008168">
    <property type="term" value="F:methyltransferase activity"/>
    <property type="evidence" value="ECO:0007669"/>
    <property type="project" value="UniProtKB-KW"/>
</dbReference>
<sequence length="250" mass="28021">MYGPELAAVYELVYRSRGKDWDAEAAYLEREIRSRFPSADSLLDVACGTGAHLESFRRRFSLTEGVELSDAMRAEAVRRLPDVPVHVGDMRSFDLGRRFDAVICVFCSIGYLETVADLRAALRSMAAHLVPGGVLIVEPWWFPEHFIDGYVAGDLARDEERTVSRISHSTLQGRRTRMELRFVIGTKAGISEFTEINLLTLFTREEYLDAFADAGCPAEYLEGGLTGRGLFIGISREAGEDVRRVPPRRP</sequence>
<dbReference type="PANTHER" id="PTHR43464:SF19">
    <property type="entry name" value="UBIQUINONE BIOSYNTHESIS O-METHYLTRANSFERASE, MITOCHONDRIAL"/>
    <property type="match status" value="1"/>
</dbReference>
<dbReference type="InterPro" id="IPR029063">
    <property type="entry name" value="SAM-dependent_MTases_sf"/>
</dbReference>
<evidence type="ECO:0000256" key="2">
    <source>
        <dbReference type="ARBA" id="ARBA00022679"/>
    </source>
</evidence>
<evidence type="ECO:0000259" key="4">
    <source>
        <dbReference type="Pfam" id="PF13649"/>
    </source>
</evidence>
<dbReference type="GO" id="GO:0032259">
    <property type="term" value="P:methylation"/>
    <property type="evidence" value="ECO:0007669"/>
    <property type="project" value="UniProtKB-KW"/>
</dbReference>
<name>A0ABY4L019_THEAE</name>
<evidence type="ECO:0000256" key="1">
    <source>
        <dbReference type="ARBA" id="ARBA00022603"/>
    </source>
</evidence>
<dbReference type="CDD" id="cd02440">
    <property type="entry name" value="AdoMet_MTases"/>
    <property type="match status" value="1"/>
</dbReference>
<dbReference type="Gene3D" id="3.40.50.150">
    <property type="entry name" value="Vaccinia Virus protein VP39"/>
    <property type="match status" value="1"/>
</dbReference>
<dbReference type="SUPFAM" id="SSF53335">
    <property type="entry name" value="S-adenosyl-L-methionine-dependent methyltransferases"/>
    <property type="match status" value="1"/>
</dbReference>
<gene>
    <name evidence="5" type="ORF">FOF52_07475</name>
</gene>
<dbReference type="RefSeq" id="WP_248593102.1">
    <property type="nucleotide sequence ID" value="NZ_BAABEB010000027.1"/>
</dbReference>
<reference evidence="5 6" key="1">
    <citation type="submission" date="2020-04" db="EMBL/GenBank/DDBJ databases">
        <title>Thermobifida alba genome sequencing and assembly.</title>
        <authorList>
            <person name="Luzics S."/>
            <person name="Horvath B."/>
            <person name="Nagy I."/>
            <person name="Toth A."/>
            <person name="Nagy I."/>
            <person name="Kukolya J."/>
        </authorList>
    </citation>
    <scope>NUCLEOTIDE SEQUENCE [LARGE SCALE GENOMIC DNA]</scope>
    <source>
        <strain evidence="5 6">DSM 43795</strain>
    </source>
</reference>
<keyword evidence="6" id="KW-1185">Reference proteome</keyword>
<dbReference type="InterPro" id="IPR041698">
    <property type="entry name" value="Methyltransf_25"/>
</dbReference>
<proteinExistence type="predicted"/>
<keyword evidence="2" id="KW-0808">Transferase</keyword>